<dbReference type="EMBL" id="QGML01003255">
    <property type="protein sequence ID" value="TVY86637.1"/>
    <property type="molecule type" value="Genomic_DNA"/>
</dbReference>
<dbReference type="Proteomes" id="UP000315522">
    <property type="component" value="Unassembled WGS sequence"/>
</dbReference>
<name>A0A559M101_9HELO</name>
<feature type="compositionally biased region" description="Basic and acidic residues" evidence="1">
    <location>
        <begin position="354"/>
        <end position="372"/>
    </location>
</feature>
<sequence>MAPQTSFPALLESLTQALSSASESTEKLSAPIPPKDGISLLDVKNELFLSYLQNLVFLIVLKLRNRKNSSSDDEEEVESLDDKVVNKLVELQVYLEKGVRPLESRLKYQIDKVLRAAEDSKRIEDASKPKTNGKLSRDDDSSEEEGSEDDDAELNNSAALDQIDDQQHMPNPTAFARVAPSADDRESARDGVYKPPRIQATAMPTTTGPREKMDKKANKSATLEEFVNTELSTAPFAEPSIGTTTIAGGRRRKSEKQLNDEAERKEYEEKNYVRLPKESKKERAKHKGGKDAGYGGEEWRGLGEGIDRIERLTKRKGGEGRSVLEKSRKRANEDGPKGSGGGVEVGQGFQKRLKALDGGRRDRGKKLWKEGIPEPTMATPESRRGASAWPMA</sequence>
<accession>A0A559M101</accession>
<keyword evidence="3" id="KW-1185">Reference proteome</keyword>
<dbReference type="GO" id="GO:0032040">
    <property type="term" value="C:small-subunit processome"/>
    <property type="evidence" value="ECO:0007669"/>
    <property type="project" value="TreeGrafter"/>
</dbReference>
<feature type="region of interest" description="Disordered" evidence="1">
    <location>
        <begin position="239"/>
        <end position="392"/>
    </location>
</feature>
<dbReference type="Pfam" id="PF04000">
    <property type="entry name" value="Sas10_Utp3"/>
    <property type="match status" value="1"/>
</dbReference>
<protein>
    <submittedName>
        <fullName evidence="2">Uncharacterized protein</fullName>
    </submittedName>
</protein>
<feature type="region of interest" description="Disordered" evidence="1">
    <location>
        <begin position="124"/>
        <end position="219"/>
    </location>
</feature>
<dbReference type="PANTHER" id="PTHR13237:SF9">
    <property type="entry name" value="NEUROGUIDIN"/>
    <property type="match status" value="1"/>
</dbReference>
<proteinExistence type="predicted"/>
<dbReference type="PANTHER" id="PTHR13237">
    <property type="entry name" value="SOMETHING ABOUT SILENCING PROTEIN 10-RELATED"/>
    <property type="match status" value="1"/>
</dbReference>
<organism evidence="2 3">
    <name type="scientific">Lachnellula willkommii</name>
    <dbReference type="NCBI Taxonomy" id="215461"/>
    <lineage>
        <taxon>Eukaryota</taxon>
        <taxon>Fungi</taxon>
        <taxon>Dikarya</taxon>
        <taxon>Ascomycota</taxon>
        <taxon>Pezizomycotina</taxon>
        <taxon>Leotiomycetes</taxon>
        <taxon>Helotiales</taxon>
        <taxon>Lachnaceae</taxon>
        <taxon>Lachnellula</taxon>
    </lineage>
</organism>
<comment type="caution">
    <text evidence="2">The sequence shown here is derived from an EMBL/GenBank/DDBJ whole genome shotgun (WGS) entry which is preliminary data.</text>
</comment>
<dbReference type="GO" id="GO:0000462">
    <property type="term" value="P:maturation of SSU-rRNA from tricistronic rRNA transcript (SSU-rRNA, 5.8S rRNA, LSU-rRNA)"/>
    <property type="evidence" value="ECO:0007669"/>
    <property type="project" value="TreeGrafter"/>
</dbReference>
<evidence type="ECO:0000313" key="3">
    <source>
        <dbReference type="Proteomes" id="UP000315522"/>
    </source>
</evidence>
<dbReference type="InterPro" id="IPR007146">
    <property type="entry name" value="Sas10/Utp3/C1D"/>
</dbReference>
<dbReference type="AlphaFoldDB" id="A0A559M101"/>
<feature type="compositionally biased region" description="Basic and acidic residues" evidence="1">
    <location>
        <begin position="297"/>
        <end position="336"/>
    </location>
</feature>
<feature type="compositionally biased region" description="Acidic residues" evidence="1">
    <location>
        <begin position="140"/>
        <end position="153"/>
    </location>
</feature>
<feature type="compositionally biased region" description="Basic and acidic residues" evidence="1">
    <location>
        <begin position="255"/>
        <end position="281"/>
    </location>
</feature>
<gene>
    <name evidence="2" type="ORF">LAWI1_G006586</name>
</gene>
<reference evidence="2 3" key="1">
    <citation type="submission" date="2018-05" db="EMBL/GenBank/DDBJ databases">
        <title>Genome sequencing and assembly of the regulated plant pathogen Lachnellula willkommii and related sister species for the development of diagnostic species identification markers.</title>
        <authorList>
            <person name="Giroux E."/>
            <person name="Bilodeau G."/>
        </authorList>
    </citation>
    <scope>NUCLEOTIDE SEQUENCE [LARGE SCALE GENOMIC DNA]</scope>
    <source>
        <strain evidence="2 3">CBS 172.35</strain>
    </source>
</reference>
<evidence type="ECO:0000313" key="2">
    <source>
        <dbReference type="EMBL" id="TVY86637.1"/>
    </source>
</evidence>
<evidence type="ECO:0000256" key="1">
    <source>
        <dbReference type="SAM" id="MobiDB-lite"/>
    </source>
</evidence>
<feature type="compositionally biased region" description="Basic and acidic residues" evidence="1">
    <location>
        <begin position="182"/>
        <end position="192"/>
    </location>
</feature>